<feature type="region of interest" description="Disordered" evidence="1">
    <location>
        <begin position="1"/>
        <end position="110"/>
    </location>
</feature>
<accession>A0A9Q3GCX8</accession>
<proteinExistence type="predicted"/>
<dbReference type="EMBL" id="AVOT02000190">
    <property type="protein sequence ID" value="MBW0461622.1"/>
    <property type="molecule type" value="Genomic_DNA"/>
</dbReference>
<comment type="caution">
    <text evidence="2">The sequence shown here is derived from an EMBL/GenBank/DDBJ whole genome shotgun (WGS) entry which is preliminary data.</text>
</comment>
<evidence type="ECO:0000313" key="2">
    <source>
        <dbReference type="EMBL" id="MBW0461622.1"/>
    </source>
</evidence>
<dbReference type="Proteomes" id="UP000765509">
    <property type="component" value="Unassembled WGS sequence"/>
</dbReference>
<keyword evidence="3" id="KW-1185">Reference proteome</keyword>
<feature type="compositionally biased region" description="Basic and acidic residues" evidence="1">
    <location>
        <begin position="34"/>
        <end position="43"/>
    </location>
</feature>
<organism evidence="2 3">
    <name type="scientific">Austropuccinia psidii MF-1</name>
    <dbReference type="NCBI Taxonomy" id="1389203"/>
    <lineage>
        <taxon>Eukaryota</taxon>
        <taxon>Fungi</taxon>
        <taxon>Dikarya</taxon>
        <taxon>Basidiomycota</taxon>
        <taxon>Pucciniomycotina</taxon>
        <taxon>Pucciniomycetes</taxon>
        <taxon>Pucciniales</taxon>
        <taxon>Sphaerophragmiaceae</taxon>
        <taxon>Austropuccinia</taxon>
    </lineage>
</organism>
<sequence length="110" mass="12571">MSPVHLRDLRIPRKTPEARKRLFRSRRSGIIQHGELEETEGNHSHTPIHLPIKQRPQTRGLDKHGSSTSAPPTPQRPVPVEYGTQEVQPAFKLGRNRGNVPEDMSQRDIF</sequence>
<evidence type="ECO:0000313" key="3">
    <source>
        <dbReference type="Proteomes" id="UP000765509"/>
    </source>
</evidence>
<dbReference type="AlphaFoldDB" id="A0A9Q3GCX8"/>
<name>A0A9Q3GCX8_9BASI</name>
<reference evidence="2" key="1">
    <citation type="submission" date="2021-03" db="EMBL/GenBank/DDBJ databases">
        <title>Draft genome sequence of rust myrtle Austropuccinia psidii MF-1, a brazilian biotype.</title>
        <authorList>
            <person name="Quecine M.C."/>
            <person name="Pachon D.M.R."/>
            <person name="Bonatelli M.L."/>
            <person name="Correr F.H."/>
            <person name="Franceschini L.M."/>
            <person name="Leite T.F."/>
            <person name="Margarido G.R.A."/>
            <person name="Almeida C.A."/>
            <person name="Ferrarezi J.A."/>
            <person name="Labate C.A."/>
        </authorList>
    </citation>
    <scope>NUCLEOTIDE SEQUENCE</scope>
    <source>
        <strain evidence="2">MF-1</strain>
    </source>
</reference>
<protein>
    <submittedName>
        <fullName evidence="2">Uncharacterized protein</fullName>
    </submittedName>
</protein>
<evidence type="ECO:0000256" key="1">
    <source>
        <dbReference type="SAM" id="MobiDB-lite"/>
    </source>
</evidence>
<feature type="compositionally biased region" description="Basic and acidic residues" evidence="1">
    <location>
        <begin position="1"/>
        <end position="20"/>
    </location>
</feature>
<gene>
    <name evidence="2" type="ORF">O181_001337</name>
</gene>